<dbReference type="Gene3D" id="2.40.10.170">
    <property type="match status" value="1"/>
</dbReference>
<evidence type="ECO:0000256" key="2">
    <source>
        <dbReference type="ARBA" id="ARBA00022490"/>
    </source>
</evidence>
<dbReference type="FunFam" id="3.40.50.300:FF:000546">
    <property type="entry name" value="Transcription-repair-coupling factor"/>
    <property type="match status" value="1"/>
</dbReference>
<dbReference type="NCBIfam" id="TIGR00580">
    <property type="entry name" value="mfd"/>
    <property type="match status" value="1"/>
</dbReference>
<dbReference type="Proteomes" id="UP000315060">
    <property type="component" value="Unassembled WGS sequence"/>
</dbReference>
<keyword evidence="9" id="KW-0234">DNA repair</keyword>
<dbReference type="GO" id="GO:0005524">
    <property type="term" value="F:ATP binding"/>
    <property type="evidence" value="ECO:0007669"/>
    <property type="project" value="UniProtKB-KW"/>
</dbReference>
<dbReference type="HAMAP" id="MF_00969">
    <property type="entry name" value="TRCF"/>
    <property type="match status" value="1"/>
</dbReference>
<evidence type="ECO:0000313" key="15">
    <source>
        <dbReference type="EMBL" id="TVX68370.1"/>
    </source>
</evidence>
<comment type="subcellular location">
    <subcellularLocation>
        <location evidence="1">Cytoplasm</location>
    </subcellularLocation>
</comment>
<evidence type="ECO:0000259" key="14">
    <source>
        <dbReference type="PROSITE" id="PS51194"/>
    </source>
</evidence>
<dbReference type="PANTHER" id="PTHR47964:SF1">
    <property type="entry name" value="ATP-DEPENDENT DNA HELICASE HOMOLOG RECG, CHLOROPLASTIC"/>
    <property type="match status" value="1"/>
</dbReference>
<organism evidence="15 16">
    <name type="scientific">Streptococcus pneumoniae</name>
    <dbReference type="NCBI Taxonomy" id="1313"/>
    <lineage>
        <taxon>Bacteria</taxon>
        <taxon>Bacillati</taxon>
        <taxon>Bacillota</taxon>
        <taxon>Bacilli</taxon>
        <taxon>Lactobacillales</taxon>
        <taxon>Streptococcaceae</taxon>
        <taxon>Streptococcus</taxon>
    </lineage>
</organism>
<dbReference type="SUPFAM" id="SSF52540">
    <property type="entry name" value="P-loop containing nucleoside triphosphate hydrolases"/>
    <property type="match status" value="3"/>
</dbReference>
<dbReference type="Pfam" id="PF00271">
    <property type="entry name" value="Helicase_C"/>
    <property type="match status" value="1"/>
</dbReference>
<keyword evidence="4" id="KW-0227">DNA damage</keyword>
<evidence type="ECO:0000256" key="11">
    <source>
        <dbReference type="ARBA" id="ARBA00061399"/>
    </source>
</evidence>
<evidence type="ECO:0000256" key="10">
    <source>
        <dbReference type="ARBA" id="ARBA00061104"/>
    </source>
</evidence>
<dbReference type="GO" id="GO:0003684">
    <property type="term" value="F:damaged DNA binding"/>
    <property type="evidence" value="ECO:0007669"/>
    <property type="project" value="InterPro"/>
</dbReference>
<name>A0A559GZ89_STREE</name>
<evidence type="ECO:0000256" key="9">
    <source>
        <dbReference type="ARBA" id="ARBA00023204"/>
    </source>
</evidence>
<dbReference type="SMART" id="SM01058">
    <property type="entry name" value="CarD_TRCF"/>
    <property type="match status" value="1"/>
</dbReference>
<evidence type="ECO:0000313" key="16">
    <source>
        <dbReference type="Proteomes" id="UP000315060"/>
    </source>
</evidence>
<dbReference type="GO" id="GO:0016787">
    <property type="term" value="F:hydrolase activity"/>
    <property type="evidence" value="ECO:0007669"/>
    <property type="project" value="UniProtKB-KW"/>
</dbReference>
<comment type="caution">
    <text evidence="15">The sequence shown here is derived from an EMBL/GenBank/DDBJ whole genome shotgun (WGS) entry which is preliminary data.</text>
</comment>
<evidence type="ECO:0000256" key="12">
    <source>
        <dbReference type="ARBA" id="ARBA00070128"/>
    </source>
</evidence>
<keyword evidence="6" id="KW-0347">Helicase</keyword>
<keyword evidence="8" id="KW-0238">DNA-binding</keyword>
<dbReference type="Gene3D" id="3.40.50.300">
    <property type="entry name" value="P-loop containing nucleotide triphosphate hydrolases"/>
    <property type="match status" value="2"/>
</dbReference>
<feature type="domain" description="Helicase C-terminal" evidence="14">
    <location>
        <begin position="475"/>
        <end position="629"/>
    </location>
</feature>
<dbReference type="InterPro" id="IPR037235">
    <property type="entry name" value="TRCF-like_C_D7"/>
</dbReference>
<dbReference type="InterPro" id="IPR027417">
    <property type="entry name" value="P-loop_NTPase"/>
</dbReference>
<dbReference type="AlphaFoldDB" id="A0A559GZ89"/>
<sequence length="837" mass="96514">QYFSDIEQIYKKQSPVTFFSNLQKGLGNLKFDKIYQFNQYPMQEFFNQFSFLKEEIERYKKMDYTIILQSSNSMGSKTLEDMLEEYQIKLDSRDKTSICKESVNLIEGNLRHGFHFVDEKILLITEHEIFQKKLKRRFRRQHVSNAERLKDYNELEKGDYVVHHIHGIGQYLGIETIEIKGIHRDYVSVQYQNGDQISIPVEQIHLLSKYISSDGKAPKLNKLNDGHFKKAKQKVKNQVEDIADDLIKLYSERSQLKGFAFSADDDDQDAFDDAFPYVETDDQLRSIEEIKRDMQASQPMDRLLVGDVGFGKTEVAMRAAFKAVNDHKQVVILVPTTVLAQQHYTNFKERFQNFAVNVDVLSRFRSKKEQTATLEKLKNGQVDILIGTHRVLSKDVVFADLGLMIIDEEQRFGVKHKETLKELKKQVDVLTLTATPIPRTLHMSMLGIRDLSVIETPPTNRYPVQTYVLEKNDSVIRDAVLREMERGGQVYYLYNKVDTIVQKVSELQELIPEASIGYVHGRMSEVQLENTLLDFIEGQYDILVTTTIIETGVDIPNANTLFIENADHMGLSTLYQLRGRVGRSNRIAYAYLMYRPEKSISEVSEKRLEAIKGFTELGSGFKIAMRDLSIRGAGNLLGKSQSGFIDSVGFELYSQLLEEAIAKRNGNANANTNTRTKGNAELILLIDAYLPDTYISDQRHKIEIYKKIRQIDNRVNYEELQEELIDRFGEYPDVVAYLLEIGLVKSYLDKVFVQRVERKDNKITIQFEKVTQRLFLAQDYFKALSVTNLKAGIAENKGLMELVFDVQNKKDYEILEGLLIFGESLLEIKESKEKNSI</sequence>
<dbReference type="Pfam" id="PF03461">
    <property type="entry name" value="TRCF"/>
    <property type="match status" value="1"/>
</dbReference>
<protein>
    <recommendedName>
        <fullName evidence="12">Transcription-repair-coupling factor</fullName>
    </recommendedName>
</protein>
<accession>A0A559GZ89</accession>
<evidence type="ECO:0000256" key="3">
    <source>
        <dbReference type="ARBA" id="ARBA00022741"/>
    </source>
</evidence>
<dbReference type="SUPFAM" id="SSF141259">
    <property type="entry name" value="CarD-like"/>
    <property type="match status" value="1"/>
</dbReference>
<keyword evidence="7" id="KW-0067">ATP-binding</keyword>
<evidence type="ECO:0000256" key="7">
    <source>
        <dbReference type="ARBA" id="ARBA00022840"/>
    </source>
</evidence>
<dbReference type="EMBL" id="VMYC01000158">
    <property type="protein sequence ID" value="TVX68370.1"/>
    <property type="molecule type" value="Genomic_DNA"/>
</dbReference>
<dbReference type="SUPFAM" id="SSF143517">
    <property type="entry name" value="TRCF domain-like"/>
    <property type="match status" value="1"/>
</dbReference>
<dbReference type="InterPro" id="IPR036101">
    <property type="entry name" value="CarD-like/TRCF_RID_sf"/>
</dbReference>
<dbReference type="Gene3D" id="3.90.1150.50">
    <property type="entry name" value="Transcription-repair-coupling factor, D7 domain"/>
    <property type="match status" value="1"/>
</dbReference>
<evidence type="ECO:0000259" key="13">
    <source>
        <dbReference type="PROSITE" id="PS51192"/>
    </source>
</evidence>
<reference evidence="15 16" key="1">
    <citation type="submission" date="2019-07" db="EMBL/GenBank/DDBJ databases">
        <authorList>
            <person name="Mohale T."/>
        </authorList>
    </citation>
    <scope>NUCLEOTIDE SEQUENCE [LARGE SCALE GENOMIC DNA]</scope>
    <source>
        <strain evidence="15 16">NTPn 59</strain>
    </source>
</reference>
<gene>
    <name evidence="15" type="primary">mfd</name>
    <name evidence="15" type="ORF">AZJ28_08975</name>
</gene>
<evidence type="ECO:0000256" key="6">
    <source>
        <dbReference type="ARBA" id="ARBA00022806"/>
    </source>
</evidence>
<dbReference type="SMART" id="SM00490">
    <property type="entry name" value="HELICc"/>
    <property type="match status" value="1"/>
</dbReference>
<feature type="domain" description="Helicase ATP-binding" evidence="13">
    <location>
        <begin position="293"/>
        <end position="454"/>
    </location>
</feature>
<dbReference type="InterPro" id="IPR047112">
    <property type="entry name" value="RecG/Mfd"/>
</dbReference>
<evidence type="ECO:0000256" key="5">
    <source>
        <dbReference type="ARBA" id="ARBA00022801"/>
    </source>
</evidence>
<dbReference type="GO" id="GO:0003678">
    <property type="term" value="F:DNA helicase activity"/>
    <property type="evidence" value="ECO:0007669"/>
    <property type="project" value="TreeGrafter"/>
</dbReference>
<dbReference type="InterPro" id="IPR005118">
    <property type="entry name" value="TRCF_C"/>
</dbReference>
<dbReference type="SMART" id="SM00487">
    <property type="entry name" value="DEXDc"/>
    <property type="match status" value="1"/>
</dbReference>
<dbReference type="PANTHER" id="PTHR47964">
    <property type="entry name" value="ATP-DEPENDENT DNA HELICASE HOMOLOG RECG, CHLOROPLASTIC"/>
    <property type="match status" value="1"/>
</dbReference>
<comment type="similarity">
    <text evidence="11">In the C-terminal section; belongs to the helicase family. RecG subfamily.</text>
</comment>
<evidence type="ECO:0000256" key="1">
    <source>
        <dbReference type="ARBA" id="ARBA00004496"/>
    </source>
</evidence>
<dbReference type="Pfam" id="PF00270">
    <property type="entry name" value="DEAD"/>
    <property type="match status" value="1"/>
</dbReference>
<evidence type="ECO:0000256" key="8">
    <source>
        <dbReference type="ARBA" id="ARBA00023125"/>
    </source>
</evidence>
<dbReference type="GO" id="GO:0005737">
    <property type="term" value="C:cytoplasm"/>
    <property type="evidence" value="ECO:0007669"/>
    <property type="project" value="UniProtKB-SubCell"/>
</dbReference>
<dbReference type="Pfam" id="PF02559">
    <property type="entry name" value="CarD_TRCF_RID"/>
    <property type="match status" value="1"/>
</dbReference>
<keyword evidence="2" id="KW-0963">Cytoplasm</keyword>
<keyword evidence="3" id="KW-0547">Nucleotide-binding</keyword>
<proteinExistence type="inferred from homology"/>
<keyword evidence="5" id="KW-0378">Hydrolase</keyword>
<comment type="similarity">
    <text evidence="10">In the N-terminal section; belongs to the UvrB family.</text>
</comment>
<dbReference type="CDD" id="cd17991">
    <property type="entry name" value="DEXHc_TRCF"/>
    <property type="match status" value="1"/>
</dbReference>
<feature type="non-terminal residue" evidence="15">
    <location>
        <position position="1"/>
    </location>
</feature>
<dbReference type="SMART" id="SM00982">
    <property type="entry name" value="TRCF"/>
    <property type="match status" value="1"/>
</dbReference>
<dbReference type="GO" id="GO:0006281">
    <property type="term" value="P:DNA repair"/>
    <property type="evidence" value="ECO:0007669"/>
    <property type="project" value="UniProtKB-KW"/>
</dbReference>
<dbReference type="InterPro" id="IPR014001">
    <property type="entry name" value="Helicase_ATP-bd"/>
</dbReference>
<dbReference type="InterPro" id="IPR011545">
    <property type="entry name" value="DEAD/DEAH_box_helicase_dom"/>
</dbReference>
<dbReference type="InterPro" id="IPR003711">
    <property type="entry name" value="CarD-like/TRCF_RID"/>
</dbReference>
<dbReference type="PROSITE" id="PS51192">
    <property type="entry name" value="HELICASE_ATP_BIND_1"/>
    <property type="match status" value="1"/>
</dbReference>
<dbReference type="PROSITE" id="PS51194">
    <property type="entry name" value="HELICASE_CTER"/>
    <property type="match status" value="1"/>
</dbReference>
<dbReference type="InterPro" id="IPR001650">
    <property type="entry name" value="Helicase_C-like"/>
</dbReference>
<dbReference type="InterPro" id="IPR004576">
    <property type="entry name" value="Mfd"/>
</dbReference>
<evidence type="ECO:0000256" key="4">
    <source>
        <dbReference type="ARBA" id="ARBA00022763"/>
    </source>
</evidence>